<dbReference type="AlphaFoldDB" id="A0A857L1U2"/>
<accession>A0A857L1U2</accession>
<dbReference type="InterPro" id="IPR011712">
    <property type="entry name" value="Sig_transdc_His_kin_sub3_dim/P"/>
</dbReference>
<protein>
    <submittedName>
        <fullName evidence="4">Histidine kinase</fullName>
    </submittedName>
</protein>
<reference evidence="4" key="1">
    <citation type="journal article" date="2021" name="Nat. Microbiol.">
        <title>Cocultivation of an ultrasmall environmental parasitic bacterium with lytic ability against bacteria associated with wastewater foams.</title>
        <authorList>
            <person name="Batinovic S."/>
            <person name="Rose J.J.A."/>
            <person name="Ratcliffe J."/>
            <person name="Seviour R.J."/>
            <person name="Petrovski S."/>
        </authorList>
    </citation>
    <scope>NUCLEOTIDE SEQUENCE</scope>
    <source>
        <strain evidence="4">CON44</strain>
    </source>
</reference>
<dbReference type="InterPro" id="IPR036890">
    <property type="entry name" value="HATPase_C_sf"/>
</dbReference>
<keyword evidence="2 4" id="KW-0418">Kinase</keyword>
<evidence type="ECO:0000313" key="4">
    <source>
        <dbReference type="EMBL" id="QHN41252.1"/>
    </source>
</evidence>
<dbReference type="GO" id="GO:0016020">
    <property type="term" value="C:membrane"/>
    <property type="evidence" value="ECO:0007669"/>
    <property type="project" value="InterPro"/>
</dbReference>
<dbReference type="Pfam" id="PF07730">
    <property type="entry name" value="HisKA_3"/>
    <property type="match status" value="1"/>
</dbReference>
<dbReference type="GO" id="GO:0046983">
    <property type="term" value="F:protein dimerization activity"/>
    <property type="evidence" value="ECO:0007669"/>
    <property type="project" value="InterPro"/>
</dbReference>
<evidence type="ECO:0000256" key="1">
    <source>
        <dbReference type="ARBA" id="ARBA00022679"/>
    </source>
</evidence>
<evidence type="ECO:0000256" key="3">
    <source>
        <dbReference type="ARBA" id="ARBA00023012"/>
    </source>
</evidence>
<dbReference type="PANTHER" id="PTHR24421">
    <property type="entry name" value="NITRATE/NITRITE SENSOR PROTEIN NARX-RELATED"/>
    <property type="match status" value="1"/>
</dbReference>
<evidence type="ECO:0000256" key="2">
    <source>
        <dbReference type="ARBA" id="ARBA00022777"/>
    </source>
</evidence>
<dbReference type="EMBL" id="CP045810">
    <property type="protein sequence ID" value="QHN41252.1"/>
    <property type="molecule type" value="Genomic_DNA"/>
</dbReference>
<dbReference type="RefSeq" id="WP_005193519.1">
    <property type="nucleotide sequence ID" value="NZ_CP045804.1"/>
</dbReference>
<sequence length="398" mass="42373">MIATRLTSWWRHLPTTERYRFYSRVSLQVALAIPILMLAVGSVTEWHIAALIVVGGVCAIGAVEFHPTLAASAASPAPTDTGDSPDTEWRGRYRKPVLIVVTALLVVLWPVAAIAFRVTGSDSAPLASGGLTVGLYGIVVISLFRPRPWLPVLAVSAVSVLTFAGSPSDIAPLAAITVSVALFIAIAVRLTVWTVQVIDDLERAKSAEARLRVAEERLRFSRDLHDVVGRGFSAIAVKGELASALLRAGDNTRAAGEVEEIRTLAVESMEQMRTLVRGYRQLDLAAEIDGAAALLRSAGCELSVEGSPSAIPSALHDAAAWVVREGTTNIVKHSTADEARLILGSAGITLRNNGIQDADPAEPSGLRGLAERLDTVGATLDTSLDDGWFGLHIRWDNT</sequence>
<dbReference type="Gene3D" id="3.30.565.10">
    <property type="entry name" value="Histidine kinase-like ATPase, C-terminal domain"/>
    <property type="match status" value="1"/>
</dbReference>
<gene>
    <name evidence="4" type="ORF">GII30_20635</name>
</gene>
<keyword evidence="1" id="KW-0808">Transferase</keyword>
<dbReference type="Gene3D" id="1.20.5.1930">
    <property type="match status" value="1"/>
</dbReference>
<proteinExistence type="predicted"/>
<organism evidence="4">
    <name type="scientific">Gordonia amarae</name>
    <dbReference type="NCBI Taxonomy" id="36821"/>
    <lineage>
        <taxon>Bacteria</taxon>
        <taxon>Bacillati</taxon>
        <taxon>Actinomycetota</taxon>
        <taxon>Actinomycetes</taxon>
        <taxon>Mycobacteriales</taxon>
        <taxon>Gordoniaceae</taxon>
        <taxon>Gordonia</taxon>
    </lineage>
</organism>
<name>A0A857L1U2_9ACTN</name>
<dbReference type="GO" id="GO:0000155">
    <property type="term" value="F:phosphorelay sensor kinase activity"/>
    <property type="evidence" value="ECO:0007669"/>
    <property type="project" value="InterPro"/>
</dbReference>
<dbReference type="InterPro" id="IPR050482">
    <property type="entry name" value="Sensor_HK_TwoCompSys"/>
</dbReference>
<keyword evidence="3" id="KW-0902">Two-component regulatory system</keyword>